<keyword evidence="2" id="KW-0378">Hydrolase</keyword>
<dbReference type="SUPFAM" id="SSF55166">
    <property type="entry name" value="Hedgehog/DD-peptidase"/>
    <property type="match status" value="1"/>
</dbReference>
<dbReference type="CDD" id="cd14847">
    <property type="entry name" value="DD-carboxypeptidase_like"/>
    <property type="match status" value="1"/>
</dbReference>
<dbReference type="OMA" id="GSRHHWG"/>
<dbReference type="AlphaFoldDB" id="A0AAC8XJF9"/>
<dbReference type="Proteomes" id="UP000061468">
    <property type="component" value="Chromosome"/>
</dbReference>
<dbReference type="PANTHER" id="PTHR34385:SF1">
    <property type="entry name" value="PEPTIDOGLYCAN L-ALANYL-D-GLUTAMATE ENDOPEPTIDASE CWLK"/>
    <property type="match status" value="1"/>
</dbReference>
<dbReference type="RefSeq" id="WP_012518031.1">
    <property type="nucleotide sequence ID" value="NZ_CAKMLI010000008.1"/>
</dbReference>
<evidence type="ECO:0000313" key="2">
    <source>
        <dbReference type="EMBL" id="AMJ78196.1"/>
    </source>
</evidence>
<organism evidence="2 3">
    <name type="scientific">Alteromonas mediterranea</name>
    <dbReference type="NCBI Taxonomy" id="314275"/>
    <lineage>
        <taxon>Bacteria</taxon>
        <taxon>Pseudomonadati</taxon>
        <taxon>Pseudomonadota</taxon>
        <taxon>Gammaproteobacteria</taxon>
        <taxon>Alteromonadales</taxon>
        <taxon>Alteromonadaceae</taxon>
        <taxon>Alteromonas/Salinimonas group</taxon>
        <taxon>Alteromonas</taxon>
    </lineage>
</organism>
<evidence type="ECO:0000259" key="1">
    <source>
        <dbReference type="Pfam" id="PF02557"/>
    </source>
</evidence>
<dbReference type="GO" id="GO:0006508">
    <property type="term" value="P:proteolysis"/>
    <property type="evidence" value="ECO:0007669"/>
    <property type="project" value="InterPro"/>
</dbReference>
<evidence type="ECO:0000313" key="3">
    <source>
        <dbReference type="Proteomes" id="UP000061468"/>
    </source>
</evidence>
<proteinExistence type="predicted"/>
<sequence length="232" mass="25869">MTTVTEKAWLGQLNEDLVDAGNGHRLHIDVISPFLAMQDAAHKDGIDLQLVSSYRDFDRQTAIFNRKWTGKAQLLDVNGSLLSFDSLRDDEKLHAILTWSALPGGSRHHWGTDIDVYDRASVKHWGGQFNLVETEYEAGGPCYALACWLGENMSRFGFYRPFSVSRGGVAAEPWHLSFKETADTFEKARNLQGLTAAIEQSDIEGKSCILSQLPTLYSRYVLNNGVSPTETV</sequence>
<keyword evidence="2" id="KW-0121">Carboxypeptidase</keyword>
<reference evidence="2 3" key="1">
    <citation type="submission" date="2015-12" db="EMBL/GenBank/DDBJ databases">
        <title>Intraspecies pangenome expansion in the marine bacterium Alteromonas.</title>
        <authorList>
            <person name="Lopez-Perez M."/>
            <person name="Rodriguez-Valera F."/>
        </authorList>
    </citation>
    <scope>NUCLEOTIDE SEQUENCE [LARGE SCALE GENOMIC DNA]</scope>
    <source>
        <strain evidence="2 3">UM8</strain>
    </source>
</reference>
<dbReference type="InterPro" id="IPR052179">
    <property type="entry name" value="DD-CPase-like"/>
</dbReference>
<dbReference type="Gene3D" id="3.30.1380.10">
    <property type="match status" value="1"/>
</dbReference>
<gene>
    <name evidence="2" type="ORF">AV942_07790</name>
</gene>
<feature type="domain" description="D-alanyl-D-alanine carboxypeptidase-like core" evidence="1">
    <location>
        <begin position="24"/>
        <end position="178"/>
    </location>
</feature>
<dbReference type="EMBL" id="CP013928">
    <property type="protein sequence ID" value="AMJ78196.1"/>
    <property type="molecule type" value="Genomic_DNA"/>
</dbReference>
<name>A0AAC8XJF9_9ALTE</name>
<dbReference type="GO" id="GO:0004180">
    <property type="term" value="F:carboxypeptidase activity"/>
    <property type="evidence" value="ECO:0007669"/>
    <property type="project" value="UniProtKB-KW"/>
</dbReference>
<keyword evidence="2" id="KW-0645">Protease</keyword>
<protein>
    <submittedName>
        <fullName evidence="2">D-alanyl-D-alanine carboxypeptidase</fullName>
    </submittedName>
</protein>
<dbReference type="InterPro" id="IPR003709">
    <property type="entry name" value="VanY-like_core_dom"/>
</dbReference>
<dbReference type="InterPro" id="IPR009045">
    <property type="entry name" value="Zn_M74/Hedgehog-like"/>
</dbReference>
<dbReference type="PANTHER" id="PTHR34385">
    <property type="entry name" value="D-ALANYL-D-ALANINE CARBOXYPEPTIDASE"/>
    <property type="match status" value="1"/>
</dbReference>
<accession>A0AAC8XJF9</accession>
<dbReference type="Pfam" id="PF02557">
    <property type="entry name" value="VanY"/>
    <property type="match status" value="1"/>
</dbReference>